<gene>
    <name evidence="8" type="ORF">BU26DRAFT_560552</name>
</gene>
<dbReference type="InterPro" id="IPR036396">
    <property type="entry name" value="Cyt_P450_sf"/>
</dbReference>
<name>A0A6A6IRR7_9PLEO</name>
<keyword evidence="4 6" id="KW-0479">Metal-binding</keyword>
<evidence type="ECO:0000256" key="2">
    <source>
        <dbReference type="ARBA" id="ARBA00010617"/>
    </source>
</evidence>
<dbReference type="EMBL" id="ML987191">
    <property type="protein sequence ID" value="KAF2253224.1"/>
    <property type="molecule type" value="Genomic_DNA"/>
</dbReference>
<evidence type="ECO:0000313" key="8">
    <source>
        <dbReference type="EMBL" id="KAF2253224.1"/>
    </source>
</evidence>
<feature type="binding site" description="axial binding residue" evidence="6">
    <location>
        <position position="483"/>
    </location>
    <ligand>
        <name>heme</name>
        <dbReference type="ChEBI" id="CHEBI:30413"/>
    </ligand>
    <ligandPart>
        <name>Fe</name>
        <dbReference type="ChEBI" id="CHEBI:18248"/>
    </ligandPart>
</feature>
<dbReference type="GO" id="GO:0008395">
    <property type="term" value="F:steroid hydroxylase activity"/>
    <property type="evidence" value="ECO:0007669"/>
    <property type="project" value="TreeGrafter"/>
</dbReference>
<dbReference type="PRINTS" id="PR00465">
    <property type="entry name" value="EP450IV"/>
</dbReference>
<dbReference type="Pfam" id="PF00067">
    <property type="entry name" value="p450"/>
    <property type="match status" value="1"/>
</dbReference>
<evidence type="ECO:0000256" key="5">
    <source>
        <dbReference type="ARBA" id="ARBA00023004"/>
    </source>
</evidence>
<organism evidence="8 9">
    <name type="scientific">Trematosphaeria pertusa</name>
    <dbReference type="NCBI Taxonomy" id="390896"/>
    <lineage>
        <taxon>Eukaryota</taxon>
        <taxon>Fungi</taxon>
        <taxon>Dikarya</taxon>
        <taxon>Ascomycota</taxon>
        <taxon>Pezizomycotina</taxon>
        <taxon>Dothideomycetes</taxon>
        <taxon>Pleosporomycetidae</taxon>
        <taxon>Pleosporales</taxon>
        <taxon>Massarineae</taxon>
        <taxon>Trematosphaeriaceae</taxon>
        <taxon>Trematosphaeria</taxon>
    </lineage>
</organism>
<proteinExistence type="inferred from homology"/>
<dbReference type="InterPro" id="IPR002403">
    <property type="entry name" value="Cyt_P450_E_grp-IV"/>
</dbReference>
<dbReference type="Proteomes" id="UP000800094">
    <property type="component" value="Unassembled WGS sequence"/>
</dbReference>
<dbReference type="InterPro" id="IPR017972">
    <property type="entry name" value="Cyt_P450_CS"/>
</dbReference>
<sequence length="546" mass="61946">MYWKMEAVAAVETVIACLRSLSDHPYISAILTCGLVLLLTRLRSTYAFHYTAKNARHNDEPPIAPYWIPGLYHAPSMILNGPAQFFTSILLQYGDRLPLLTRVGALNFLLISSPEHVKRVFRSLDMDMTFLKVQIFKKVFRSPKKALDFYKADQDQFEVERRITYAHETLPRKLLSGPSLTAMTEKYFLTLRKNLAACGCDREEGMEIPDLYAFFKDVIMESTIETVMGSALLEMYPAVVEDFYLFDEKLEDFNAGTPRFMMPLAYDARDRLLVKLKEWDLASIDEKEGLDEDVEWNKWGSKFIRARRAAFRSMPALDANARASENLGILEAASTNILPSVFWFIIEALRNPDLRSRLKSEIEECTTDQSERVDVVKLGARPLLQSMHAETARRYLAIVTARTVTTPNFTLEFKYGVRKGTTVMIFSNPLAMNTSEWAAARPSTVRKPLEEFWAERFLTDEGNFSVEGIAGCWVPFGGGKHMCPGRHFAKNVAVATAAVLLGEYECEFMEPEKVGDAVPKFKGAYAVLRPKEKIRLKLRKADGKPG</sequence>
<dbReference type="RefSeq" id="XP_033688228.1">
    <property type="nucleotide sequence ID" value="XM_033832809.1"/>
</dbReference>
<keyword evidence="9" id="KW-1185">Reference proteome</keyword>
<dbReference type="GO" id="GO:0016705">
    <property type="term" value="F:oxidoreductase activity, acting on paired donors, with incorporation or reduction of molecular oxygen"/>
    <property type="evidence" value="ECO:0007669"/>
    <property type="project" value="InterPro"/>
</dbReference>
<dbReference type="SUPFAM" id="SSF48264">
    <property type="entry name" value="Cytochrome P450"/>
    <property type="match status" value="1"/>
</dbReference>
<dbReference type="InterPro" id="IPR001128">
    <property type="entry name" value="Cyt_P450"/>
</dbReference>
<dbReference type="GO" id="GO:0020037">
    <property type="term" value="F:heme binding"/>
    <property type="evidence" value="ECO:0007669"/>
    <property type="project" value="InterPro"/>
</dbReference>
<dbReference type="OrthoDB" id="3366823at2759"/>
<dbReference type="GO" id="GO:0005506">
    <property type="term" value="F:iron ion binding"/>
    <property type="evidence" value="ECO:0007669"/>
    <property type="project" value="InterPro"/>
</dbReference>
<dbReference type="CDD" id="cd11040">
    <property type="entry name" value="CYP7_CYP8-like"/>
    <property type="match status" value="1"/>
</dbReference>
<dbReference type="PROSITE" id="PS00086">
    <property type="entry name" value="CYTOCHROME_P450"/>
    <property type="match status" value="1"/>
</dbReference>
<dbReference type="Gene3D" id="1.10.630.10">
    <property type="entry name" value="Cytochrome P450"/>
    <property type="match status" value="1"/>
</dbReference>
<accession>A0A6A6IRR7</accession>
<keyword evidence="7" id="KW-0503">Monooxygenase</keyword>
<reference evidence="8" key="1">
    <citation type="journal article" date="2020" name="Stud. Mycol.">
        <title>101 Dothideomycetes genomes: a test case for predicting lifestyles and emergence of pathogens.</title>
        <authorList>
            <person name="Haridas S."/>
            <person name="Albert R."/>
            <person name="Binder M."/>
            <person name="Bloem J."/>
            <person name="Labutti K."/>
            <person name="Salamov A."/>
            <person name="Andreopoulos B."/>
            <person name="Baker S."/>
            <person name="Barry K."/>
            <person name="Bills G."/>
            <person name="Bluhm B."/>
            <person name="Cannon C."/>
            <person name="Castanera R."/>
            <person name="Culley D."/>
            <person name="Daum C."/>
            <person name="Ezra D."/>
            <person name="Gonzalez J."/>
            <person name="Henrissat B."/>
            <person name="Kuo A."/>
            <person name="Liang C."/>
            <person name="Lipzen A."/>
            <person name="Lutzoni F."/>
            <person name="Magnuson J."/>
            <person name="Mondo S."/>
            <person name="Nolan M."/>
            <person name="Ohm R."/>
            <person name="Pangilinan J."/>
            <person name="Park H.-J."/>
            <person name="Ramirez L."/>
            <person name="Alfaro M."/>
            <person name="Sun H."/>
            <person name="Tritt A."/>
            <person name="Yoshinaga Y."/>
            <person name="Zwiers L.-H."/>
            <person name="Turgeon B."/>
            <person name="Goodwin S."/>
            <person name="Spatafora J."/>
            <person name="Crous P."/>
            <person name="Grigoriev I."/>
        </authorList>
    </citation>
    <scope>NUCLEOTIDE SEQUENCE</scope>
    <source>
        <strain evidence="8">CBS 122368</strain>
    </source>
</reference>
<evidence type="ECO:0000256" key="1">
    <source>
        <dbReference type="ARBA" id="ARBA00001971"/>
    </source>
</evidence>
<comment type="cofactor">
    <cofactor evidence="1 6">
        <name>heme</name>
        <dbReference type="ChEBI" id="CHEBI:30413"/>
    </cofactor>
</comment>
<dbReference type="GeneID" id="54586139"/>
<keyword evidence="3 6" id="KW-0349">Heme</keyword>
<dbReference type="PANTHER" id="PTHR24304:SF2">
    <property type="entry name" value="24-HYDROXYCHOLESTEROL 7-ALPHA-HYDROXYLASE"/>
    <property type="match status" value="1"/>
</dbReference>
<evidence type="ECO:0000256" key="7">
    <source>
        <dbReference type="RuleBase" id="RU000461"/>
    </source>
</evidence>
<evidence type="ECO:0000256" key="4">
    <source>
        <dbReference type="ARBA" id="ARBA00022723"/>
    </source>
</evidence>
<evidence type="ECO:0000256" key="6">
    <source>
        <dbReference type="PIRSR" id="PIRSR602403-1"/>
    </source>
</evidence>
<dbReference type="AlphaFoldDB" id="A0A6A6IRR7"/>
<dbReference type="PANTHER" id="PTHR24304">
    <property type="entry name" value="CYTOCHROME P450 FAMILY 7"/>
    <property type="match status" value="1"/>
</dbReference>
<evidence type="ECO:0000256" key="3">
    <source>
        <dbReference type="ARBA" id="ARBA00022617"/>
    </source>
</evidence>
<protein>
    <submittedName>
        <fullName evidence="8">Cytochrome P450</fullName>
    </submittedName>
</protein>
<evidence type="ECO:0000313" key="9">
    <source>
        <dbReference type="Proteomes" id="UP000800094"/>
    </source>
</evidence>
<comment type="similarity">
    <text evidence="2 7">Belongs to the cytochrome P450 family.</text>
</comment>
<keyword evidence="7" id="KW-0560">Oxidoreductase</keyword>
<keyword evidence="5 6" id="KW-0408">Iron</keyword>
<dbReference type="InterPro" id="IPR050529">
    <property type="entry name" value="CYP450_sterol_14alpha_dmase"/>
</dbReference>